<evidence type="ECO:0000313" key="1">
    <source>
        <dbReference type="EMBL" id="KAJ3215886.1"/>
    </source>
</evidence>
<organism evidence="1 2">
    <name type="scientific">Clydaea vesicula</name>
    <dbReference type="NCBI Taxonomy" id="447962"/>
    <lineage>
        <taxon>Eukaryota</taxon>
        <taxon>Fungi</taxon>
        <taxon>Fungi incertae sedis</taxon>
        <taxon>Chytridiomycota</taxon>
        <taxon>Chytridiomycota incertae sedis</taxon>
        <taxon>Chytridiomycetes</taxon>
        <taxon>Lobulomycetales</taxon>
        <taxon>Lobulomycetaceae</taxon>
        <taxon>Clydaea</taxon>
    </lineage>
</organism>
<dbReference type="SUPFAM" id="SSF53474">
    <property type="entry name" value="alpha/beta-Hydrolases"/>
    <property type="match status" value="1"/>
</dbReference>
<dbReference type="AlphaFoldDB" id="A0AAD5XX52"/>
<dbReference type="InterPro" id="IPR029058">
    <property type="entry name" value="AB_hydrolase_fold"/>
</dbReference>
<comment type="caution">
    <text evidence="1">The sequence shown here is derived from an EMBL/GenBank/DDBJ whole genome shotgun (WGS) entry which is preliminary data.</text>
</comment>
<keyword evidence="2" id="KW-1185">Reference proteome</keyword>
<name>A0AAD5XX52_9FUNG</name>
<accession>A0AAD5XX52</accession>
<reference evidence="1" key="1">
    <citation type="submission" date="2020-05" db="EMBL/GenBank/DDBJ databases">
        <title>Phylogenomic resolution of chytrid fungi.</title>
        <authorList>
            <person name="Stajich J.E."/>
            <person name="Amses K."/>
            <person name="Simmons R."/>
            <person name="Seto K."/>
            <person name="Myers J."/>
            <person name="Bonds A."/>
            <person name="Quandt C.A."/>
            <person name="Barry K."/>
            <person name="Liu P."/>
            <person name="Grigoriev I."/>
            <person name="Longcore J.E."/>
            <person name="James T.Y."/>
        </authorList>
    </citation>
    <scope>NUCLEOTIDE SEQUENCE</scope>
    <source>
        <strain evidence="1">JEL0476</strain>
    </source>
</reference>
<gene>
    <name evidence="1" type="ORF">HK099_006154</name>
</gene>
<sequence>MEILSKINFFDDKFSNETFFFVNVIESINLKIEHEVQEISNQRLNSKKFSKISPLKSLLFIIADSIKDLITEIFSAQDPQIQEVSTRDQLLYKDMFDCTAAILILNFCLPKFKPVQKNLNLKKSSFLFLLEDIRTKLDKIVQEKIYPDELRSKCTRLCCFNLICGEKKCRFNLNFVESGVDNLITECKFYLRFGFLPEVTAIVCLFPTDIHNANLSLNGDDTLKRVKELEGNGKEVLMIFGKQDDHIPEKGRSIIYHSLKSIDCSWVEVNARHAFTRDEFSKGRYDPAMKDIALSLTQELFHRRLILGLPSLKDILPQPQSKL</sequence>
<dbReference type="EMBL" id="JADGJW010000513">
    <property type="protein sequence ID" value="KAJ3215886.1"/>
    <property type="molecule type" value="Genomic_DNA"/>
</dbReference>
<dbReference type="Proteomes" id="UP001211065">
    <property type="component" value="Unassembled WGS sequence"/>
</dbReference>
<dbReference type="PANTHER" id="PTHR47562:SF2">
    <property type="entry name" value="CARBOXYMETHYLENEBUTENOLIDASE-RELATED"/>
    <property type="match status" value="1"/>
</dbReference>
<protein>
    <submittedName>
        <fullName evidence="1">Uncharacterized protein</fullName>
    </submittedName>
</protein>
<dbReference type="PANTHER" id="PTHR47562">
    <property type="match status" value="1"/>
</dbReference>
<proteinExistence type="predicted"/>
<evidence type="ECO:0000313" key="2">
    <source>
        <dbReference type="Proteomes" id="UP001211065"/>
    </source>
</evidence>